<keyword evidence="3" id="KW-1185">Reference proteome</keyword>
<dbReference type="EMBL" id="SHOA02000004">
    <property type="protein sequence ID" value="TDH71353.1"/>
    <property type="molecule type" value="Genomic_DNA"/>
</dbReference>
<comment type="caution">
    <text evidence="2">The sequence shown here is derived from an EMBL/GenBank/DDBJ whole genome shotgun (WGS) entry which is preliminary data.</text>
</comment>
<name>A0A976IGC0_BRELC</name>
<keyword evidence="1" id="KW-0732">Signal</keyword>
<feature type="signal peptide" evidence="1">
    <location>
        <begin position="1"/>
        <end position="18"/>
    </location>
</feature>
<sequence length="75" mass="8117">MRVLLCCMLLAFISSTAAENFLDSFINSVKDATSTAIDDAIEKGMTKATDSVFNFPNKSMDVLNSSSEAADKDEE</sequence>
<organism evidence="2 3">
    <name type="scientific">Bremia lactucae</name>
    <name type="common">Lettuce downy mildew</name>
    <dbReference type="NCBI Taxonomy" id="4779"/>
    <lineage>
        <taxon>Eukaryota</taxon>
        <taxon>Sar</taxon>
        <taxon>Stramenopiles</taxon>
        <taxon>Oomycota</taxon>
        <taxon>Peronosporomycetes</taxon>
        <taxon>Peronosporales</taxon>
        <taxon>Peronosporaceae</taxon>
        <taxon>Bremia</taxon>
    </lineage>
</organism>
<dbReference type="Proteomes" id="UP000294530">
    <property type="component" value="Unassembled WGS sequence"/>
</dbReference>
<dbReference type="KEGG" id="blac:94350079"/>
<evidence type="ECO:0000313" key="2">
    <source>
        <dbReference type="EMBL" id="TDH71353.1"/>
    </source>
</evidence>
<dbReference type="RefSeq" id="XP_067820852.1">
    <property type="nucleotide sequence ID" value="XM_067964408.1"/>
</dbReference>
<evidence type="ECO:0000256" key="1">
    <source>
        <dbReference type="SAM" id="SignalP"/>
    </source>
</evidence>
<accession>A0A976IGC0</accession>
<dbReference type="AlphaFoldDB" id="A0A976IGC0"/>
<reference evidence="2 3" key="1">
    <citation type="journal article" date="2021" name="Genome Biol.">
        <title>AFLAP: assembly-free linkage analysis pipeline using k-mers from genome sequencing data.</title>
        <authorList>
            <person name="Fletcher K."/>
            <person name="Zhang L."/>
            <person name="Gil J."/>
            <person name="Han R."/>
            <person name="Cavanaugh K."/>
            <person name="Michelmore R."/>
        </authorList>
    </citation>
    <scope>NUCLEOTIDE SEQUENCE [LARGE SCALE GENOMIC DNA]</scope>
    <source>
        <strain evidence="2 3">SF5</strain>
    </source>
</reference>
<gene>
    <name evidence="2" type="ORF">CCR75_006338</name>
</gene>
<protein>
    <submittedName>
        <fullName evidence="2">Uncharacterized protein</fullName>
    </submittedName>
</protein>
<evidence type="ECO:0000313" key="3">
    <source>
        <dbReference type="Proteomes" id="UP000294530"/>
    </source>
</evidence>
<feature type="chain" id="PRO_5036780054" evidence="1">
    <location>
        <begin position="19"/>
        <end position="75"/>
    </location>
</feature>
<dbReference type="GeneID" id="94350079"/>
<proteinExistence type="predicted"/>